<dbReference type="PANTHER" id="PTHR43329">
    <property type="entry name" value="EPOXIDE HYDROLASE"/>
    <property type="match status" value="1"/>
</dbReference>
<dbReference type="Pfam" id="PF12697">
    <property type="entry name" value="Abhydrolase_6"/>
    <property type="match status" value="1"/>
</dbReference>
<comment type="caution">
    <text evidence="2">The sequence shown here is derived from an EMBL/GenBank/DDBJ whole genome shotgun (WGS) entry which is preliminary data.</text>
</comment>
<dbReference type="Gene3D" id="3.40.50.1820">
    <property type="entry name" value="alpha/beta hydrolase"/>
    <property type="match status" value="1"/>
</dbReference>
<dbReference type="GO" id="GO:0003824">
    <property type="term" value="F:catalytic activity"/>
    <property type="evidence" value="ECO:0007669"/>
    <property type="project" value="UniProtKB-ARBA"/>
</dbReference>
<sequence length="236" mass="25588">MKLHTQEWGSGDRVALLVHGIMSDHRTWRRVGPALADRGYRVIAVDLRGHGLSPRGSGATPTDRYSPALFADDLVDTLPVGAELALGHSLGALTLRYAVDRLKPQRAVYSDPAWQFAKAEVEPAMFVAFQQAGREQIAAMNPRWEEADIDVELATLAAWDSDSALALAGNHAYAGLPEAPAVPSLVQLADQSFLIGPEDAALLRERGFEVRTVPGAGHTIHRDDFEGFMASLDGWI</sequence>
<accession>A0A561ENQ5</accession>
<dbReference type="AlphaFoldDB" id="A0A561ENQ5"/>
<keyword evidence="3" id="KW-1185">Reference proteome</keyword>
<protein>
    <submittedName>
        <fullName evidence="2">Pimeloyl-ACP methyl ester carboxylesterase</fullName>
    </submittedName>
</protein>
<dbReference type="EMBL" id="VIVR01000001">
    <property type="protein sequence ID" value="TWE17232.1"/>
    <property type="molecule type" value="Genomic_DNA"/>
</dbReference>
<evidence type="ECO:0000313" key="2">
    <source>
        <dbReference type="EMBL" id="TWE17232.1"/>
    </source>
</evidence>
<dbReference type="InterPro" id="IPR029058">
    <property type="entry name" value="AB_hydrolase_fold"/>
</dbReference>
<dbReference type="RefSeq" id="WP_145789877.1">
    <property type="nucleotide sequence ID" value="NZ_BAAABR010000030.1"/>
</dbReference>
<dbReference type="OrthoDB" id="8444301at2"/>
<dbReference type="Proteomes" id="UP000318416">
    <property type="component" value="Unassembled WGS sequence"/>
</dbReference>
<dbReference type="SUPFAM" id="SSF53474">
    <property type="entry name" value="alpha/beta-Hydrolases"/>
    <property type="match status" value="1"/>
</dbReference>
<gene>
    <name evidence="2" type="ORF">FB465_2240</name>
</gene>
<feature type="domain" description="AB hydrolase-1" evidence="1">
    <location>
        <begin position="16"/>
        <end position="224"/>
    </location>
</feature>
<evidence type="ECO:0000259" key="1">
    <source>
        <dbReference type="Pfam" id="PF12697"/>
    </source>
</evidence>
<organism evidence="2 3">
    <name type="scientific">Kitasatospora atroaurantiaca</name>
    <dbReference type="NCBI Taxonomy" id="285545"/>
    <lineage>
        <taxon>Bacteria</taxon>
        <taxon>Bacillati</taxon>
        <taxon>Actinomycetota</taxon>
        <taxon>Actinomycetes</taxon>
        <taxon>Kitasatosporales</taxon>
        <taxon>Streptomycetaceae</taxon>
        <taxon>Kitasatospora</taxon>
    </lineage>
</organism>
<evidence type="ECO:0000313" key="3">
    <source>
        <dbReference type="Proteomes" id="UP000318416"/>
    </source>
</evidence>
<name>A0A561ENQ5_9ACTN</name>
<dbReference type="InterPro" id="IPR000073">
    <property type="entry name" value="AB_hydrolase_1"/>
</dbReference>
<proteinExistence type="predicted"/>
<reference evidence="2 3" key="1">
    <citation type="submission" date="2019-06" db="EMBL/GenBank/DDBJ databases">
        <title>Sequencing the genomes of 1000 actinobacteria strains.</title>
        <authorList>
            <person name="Klenk H.-P."/>
        </authorList>
    </citation>
    <scope>NUCLEOTIDE SEQUENCE [LARGE SCALE GENOMIC DNA]</scope>
    <source>
        <strain evidence="2 3">DSM 41649</strain>
    </source>
</reference>